<dbReference type="EMBL" id="VDUZ01000019">
    <property type="protein sequence ID" value="TXL74266.1"/>
    <property type="molecule type" value="Genomic_DNA"/>
</dbReference>
<dbReference type="OrthoDB" id="9795329at2"/>
<evidence type="ECO:0000259" key="1">
    <source>
        <dbReference type="PROSITE" id="PS50404"/>
    </source>
</evidence>
<dbReference type="AlphaFoldDB" id="A0A5C8PK65"/>
<keyword evidence="3" id="KW-1185">Reference proteome</keyword>
<proteinExistence type="predicted"/>
<dbReference type="InterPro" id="IPR050983">
    <property type="entry name" value="GST_Omega/HSP26"/>
</dbReference>
<dbReference type="GO" id="GO:0005737">
    <property type="term" value="C:cytoplasm"/>
    <property type="evidence" value="ECO:0007669"/>
    <property type="project" value="TreeGrafter"/>
</dbReference>
<dbReference type="Pfam" id="PF13410">
    <property type="entry name" value="GST_C_2"/>
    <property type="match status" value="1"/>
</dbReference>
<dbReference type="GO" id="GO:0016740">
    <property type="term" value="F:transferase activity"/>
    <property type="evidence" value="ECO:0007669"/>
    <property type="project" value="UniProtKB-KW"/>
</dbReference>
<gene>
    <name evidence="2" type="ORF">FHP25_17405</name>
</gene>
<evidence type="ECO:0000313" key="3">
    <source>
        <dbReference type="Proteomes" id="UP000321638"/>
    </source>
</evidence>
<dbReference type="InterPro" id="IPR004045">
    <property type="entry name" value="Glutathione_S-Trfase_N"/>
</dbReference>
<organism evidence="2 3">
    <name type="scientific">Vineibacter terrae</name>
    <dbReference type="NCBI Taxonomy" id="2586908"/>
    <lineage>
        <taxon>Bacteria</taxon>
        <taxon>Pseudomonadati</taxon>
        <taxon>Pseudomonadota</taxon>
        <taxon>Alphaproteobacteria</taxon>
        <taxon>Hyphomicrobiales</taxon>
        <taxon>Vineibacter</taxon>
    </lineage>
</organism>
<keyword evidence="2" id="KW-0808">Transferase</keyword>
<dbReference type="Pfam" id="PF13409">
    <property type="entry name" value="GST_N_2"/>
    <property type="match status" value="1"/>
</dbReference>
<evidence type="ECO:0000313" key="2">
    <source>
        <dbReference type="EMBL" id="TXL74266.1"/>
    </source>
</evidence>
<dbReference type="CDD" id="cd03049">
    <property type="entry name" value="GST_N_3"/>
    <property type="match status" value="1"/>
</dbReference>
<dbReference type="Proteomes" id="UP000321638">
    <property type="component" value="Unassembled WGS sequence"/>
</dbReference>
<dbReference type="Gene3D" id="3.40.30.10">
    <property type="entry name" value="Glutaredoxin"/>
    <property type="match status" value="1"/>
</dbReference>
<dbReference type="RefSeq" id="WP_147848229.1">
    <property type="nucleotide sequence ID" value="NZ_VDUZ01000019.1"/>
</dbReference>
<protein>
    <submittedName>
        <fullName evidence="2">Glutathione S-transferase</fullName>
    </submittedName>
</protein>
<dbReference type="Gene3D" id="1.20.1050.10">
    <property type="match status" value="1"/>
</dbReference>
<comment type="caution">
    <text evidence="2">The sequence shown here is derived from an EMBL/GenBank/DDBJ whole genome shotgun (WGS) entry which is preliminary data.</text>
</comment>
<sequence>MKLLYQTHSPYARKVLVLAHEAGIADRLQVVHHETSPTRRNETVHAANPLGKVPVLICDDGLALFDSTVICEYLDSLHDGPRLIPAEGRARFLALRLQAIAHGILDAGIAVRWDAERRPVALRWQSMAQAQTGKLLAAYAFLEREVDLGGPVDLGQIALATALTWIDFRDLPAPDQEHPRLRAWCDGFARRPSMTATAYAGATQD</sequence>
<dbReference type="CDD" id="cd03205">
    <property type="entry name" value="GST_C_6"/>
    <property type="match status" value="1"/>
</dbReference>
<dbReference type="InterPro" id="IPR036282">
    <property type="entry name" value="Glutathione-S-Trfase_C_sf"/>
</dbReference>
<dbReference type="SUPFAM" id="SSF47616">
    <property type="entry name" value="GST C-terminal domain-like"/>
    <property type="match status" value="1"/>
</dbReference>
<reference evidence="2 3" key="1">
    <citation type="submission" date="2019-06" db="EMBL/GenBank/DDBJ databases">
        <title>New taxonomy in bacterial strain CC-CFT640, isolated from vineyard.</title>
        <authorList>
            <person name="Lin S.-Y."/>
            <person name="Tsai C.-F."/>
            <person name="Young C.-C."/>
        </authorList>
    </citation>
    <scope>NUCLEOTIDE SEQUENCE [LARGE SCALE GENOMIC DNA]</scope>
    <source>
        <strain evidence="2 3">CC-CFT640</strain>
    </source>
</reference>
<accession>A0A5C8PK65</accession>
<name>A0A5C8PK65_9HYPH</name>
<dbReference type="InterPro" id="IPR036249">
    <property type="entry name" value="Thioredoxin-like_sf"/>
</dbReference>
<feature type="domain" description="GST N-terminal" evidence="1">
    <location>
        <begin position="1"/>
        <end position="82"/>
    </location>
</feature>
<dbReference type="PANTHER" id="PTHR43968:SF6">
    <property type="entry name" value="GLUTATHIONE S-TRANSFERASE OMEGA"/>
    <property type="match status" value="1"/>
</dbReference>
<dbReference type="PANTHER" id="PTHR43968">
    <property type="match status" value="1"/>
</dbReference>
<dbReference type="PROSITE" id="PS50404">
    <property type="entry name" value="GST_NTER"/>
    <property type="match status" value="1"/>
</dbReference>
<dbReference type="SUPFAM" id="SSF52833">
    <property type="entry name" value="Thioredoxin-like"/>
    <property type="match status" value="1"/>
</dbReference>